<dbReference type="Pfam" id="PF12974">
    <property type="entry name" value="Phosphonate-bd"/>
    <property type="match status" value="1"/>
</dbReference>
<dbReference type="EMBL" id="JABEQI010000001">
    <property type="protein sequence ID" value="MBB2185320.1"/>
    <property type="molecule type" value="Genomic_DNA"/>
</dbReference>
<dbReference type="PANTHER" id="PTHR35841:SF1">
    <property type="entry name" value="PHOSPHONATES-BINDING PERIPLASMIC PROTEIN"/>
    <property type="match status" value="1"/>
</dbReference>
<accession>A0A370GCF6</accession>
<gene>
    <name evidence="2" type="ORF">C7453_101558</name>
    <name evidence="1" type="ORF">HLH32_02755</name>
</gene>
<dbReference type="RefSeq" id="WP_114725745.1">
    <property type="nucleotide sequence ID" value="NZ_BJMI01000010.1"/>
</dbReference>
<reference evidence="2 3" key="1">
    <citation type="submission" date="2018-07" db="EMBL/GenBank/DDBJ databases">
        <title>Genomic Encyclopedia of Type Strains, Phase IV (KMG-IV): sequencing the most valuable type-strain genomes for metagenomic binning, comparative biology and taxonomic classification.</title>
        <authorList>
            <person name="Goeker M."/>
        </authorList>
    </citation>
    <scope>NUCLEOTIDE SEQUENCE [LARGE SCALE GENOMIC DNA]</scope>
    <source>
        <strain evidence="2 3">DSM 5603</strain>
    </source>
</reference>
<dbReference type="SUPFAM" id="SSF53850">
    <property type="entry name" value="Periplasmic binding protein-like II"/>
    <property type="match status" value="1"/>
</dbReference>
<dbReference type="Proteomes" id="UP000562982">
    <property type="component" value="Unassembled WGS sequence"/>
</dbReference>
<dbReference type="Gene3D" id="3.40.190.10">
    <property type="entry name" value="Periplasmic binding protein-like II"/>
    <property type="match status" value="1"/>
</dbReference>
<evidence type="ECO:0000313" key="2">
    <source>
        <dbReference type="EMBL" id="RDI40759.1"/>
    </source>
</evidence>
<name>A0A370GCF6_GLULI</name>
<proteinExistence type="predicted"/>
<evidence type="ECO:0000313" key="3">
    <source>
        <dbReference type="Proteomes" id="UP000254958"/>
    </source>
</evidence>
<reference evidence="1 4" key="2">
    <citation type="submission" date="2020-04" db="EMBL/GenBank/DDBJ databases">
        <title>Description of novel Gluconacetobacter.</title>
        <authorList>
            <person name="Sombolestani A."/>
        </authorList>
    </citation>
    <scope>NUCLEOTIDE SEQUENCE [LARGE SCALE GENOMIC DNA]</scope>
    <source>
        <strain evidence="1 4">LMG 1382</strain>
    </source>
</reference>
<dbReference type="AlphaFoldDB" id="A0A370GCF6"/>
<keyword evidence="3" id="KW-1185">Reference proteome</keyword>
<protein>
    <submittedName>
        <fullName evidence="2">ABC-type phosphate/phosphonate transport system substrate-binding protein</fullName>
    </submittedName>
    <submittedName>
        <fullName evidence="1">PhnD/SsuA/transferrin family substrate-binding protein</fullName>
    </submittedName>
</protein>
<dbReference type="PANTHER" id="PTHR35841">
    <property type="entry name" value="PHOSPHONATES-BINDING PERIPLASMIC PROTEIN"/>
    <property type="match status" value="1"/>
</dbReference>
<dbReference type="Proteomes" id="UP000254958">
    <property type="component" value="Unassembled WGS sequence"/>
</dbReference>
<sequence length="270" mass="28860">MNFVAALPMYDLPEERAAVDAAWHQLRDALRQRGIPAPQDLARRNVDLPAVPGGIRDASGTLIAPDPATLPPEAFDLHVLWRHPALLLGETCWGPLDRGLKPFVHVVAQNSYDGLTGGDGPLYRSAIVERRHAGGAADISPDHAAAPILPPLAGRRFAFNAADSRSGYLSLVHDLAARGASMALFSRTIQTGSHLSSLHRVAQGAADLAAIDCRSWALAQRHHPSLAAGLRVTGWTSPSTGLPFICSASLPEDVRRTVVQAARCWQPASR</sequence>
<evidence type="ECO:0000313" key="4">
    <source>
        <dbReference type="Proteomes" id="UP000562982"/>
    </source>
</evidence>
<evidence type="ECO:0000313" key="1">
    <source>
        <dbReference type="EMBL" id="MBB2185320.1"/>
    </source>
</evidence>
<organism evidence="2 3">
    <name type="scientific">Gluconacetobacter liquefaciens</name>
    <name type="common">Acetobacter liquefaciens</name>
    <dbReference type="NCBI Taxonomy" id="89584"/>
    <lineage>
        <taxon>Bacteria</taxon>
        <taxon>Pseudomonadati</taxon>
        <taxon>Pseudomonadota</taxon>
        <taxon>Alphaproteobacteria</taxon>
        <taxon>Acetobacterales</taxon>
        <taxon>Acetobacteraceae</taxon>
        <taxon>Gluconacetobacter</taxon>
    </lineage>
</organism>
<dbReference type="OrthoDB" id="7353682at2"/>
<comment type="caution">
    <text evidence="2">The sequence shown here is derived from an EMBL/GenBank/DDBJ whole genome shotgun (WGS) entry which is preliminary data.</text>
</comment>
<dbReference type="EMBL" id="QQAW01000001">
    <property type="protein sequence ID" value="RDI40759.1"/>
    <property type="molecule type" value="Genomic_DNA"/>
</dbReference>